<dbReference type="InterPro" id="IPR016035">
    <property type="entry name" value="Acyl_Trfase/lysoPLipase"/>
</dbReference>
<evidence type="ECO:0000256" key="3">
    <source>
        <dbReference type="SAM" id="Phobius"/>
    </source>
</evidence>
<feature type="domain" description="PNPLA" evidence="4">
    <location>
        <begin position="46"/>
        <end position="210"/>
    </location>
</feature>
<dbReference type="SUPFAM" id="SSF52151">
    <property type="entry name" value="FabD/lysophospholipase-like"/>
    <property type="match status" value="1"/>
</dbReference>
<feature type="active site" description="Nucleophile" evidence="2">
    <location>
        <position position="83"/>
    </location>
</feature>
<proteinExistence type="predicted"/>
<keyword evidence="1 2" id="KW-0443">Lipid metabolism</keyword>
<keyword evidence="6" id="KW-1185">Reference proteome</keyword>
<accession>Q67QY3</accession>
<dbReference type="InterPro" id="IPR002641">
    <property type="entry name" value="PNPLA_dom"/>
</dbReference>
<dbReference type="Proteomes" id="UP000000417">
    <property type="component" value="Chromosome"/>
</dbReference>
<dbReference type="GO" id="GO:0016787">
    <property type="term" value="F:hydrolase activity"/>
    <property type="evidence" value="ECO:0007669"/>
    <property type="project" value="UniProtKB-UniRule"/>
</dbReference>
<dbReference type="AlphaFoldDB" id="Q67QY3"/>
<evidence type="ECO:0000313" key="5">
    <source>
        <dbReference type="EMBL" id="BAD39910.1"/>
    </source>
</evidence>
<evidence type="ECO:0000259" key="4">
    <source>
        <dbReference type="PROSITE" id="PS51635"/>
    </source>
</evidence>
<feature type="short sequence motif" description="GXSXG" evidence="2">
    <location>
        <begin position="81"/>
        <end position="85"/>
    </location>
</feature>
<dbReference type="eggNOG" id="COG1752">
    <property type="taxonomic scope" value="Bacteria"/>
</dbReference>
<feature type="transmembrane region" description="Helical" evidence="3">
    <location>
        <begin position="45"/>
        <end position="66"/>
    </location>
</feature>
<dbReference type="HOGENOM" id="CLU_055284_1_0_9"/>
<feature type="short sequence motif" description="DGA/G" evidence="2">
    <location>
        <begin position="197"/>
        <end position="199"/>
    </location>
</feature>
<feature type="short sequence motif" description="GXGXXG" evidence="2">
    <location>
        <begin position="50"/>
        <end position="55"/>
    </location>
</feature>
<evidence type="ECO:0000313" key="6">
    <source>
        <dbReference type="Proteomes" id="UP000000417"/>
    </source>
</evidence>
<evidence type="ECO:0000256" key="1">
    <source>
        <dbReference type="ARBA" id="ARBA00023098"/>
    </source>
</evidence>
<dbReference type="KEGG" id="sth:STH925"/>
<feature type="active site" description="Proton acceptor" evidence="2">
    <location>
        <position position="197"/>
    </location>
</feature>
<sequence length="293" mass="30891">MKVTTLSRQARCRQPRRRQIQYLHCASLPYCCCGRELAEGMTDRALVMGGGGVLGIAWMVGLTAAWKEAGVDLGSADLVVGTSAGSVVGTLIRYGVDPAQLTHLVAAGMGLPPAAVAKVATGAGLTEDEWVGLFQAPLGDVPWPEKPLRISAVDAETGEPVMWTNASGIPLARALASSCAVPGLLPTVLINGRRYVDGGAWSGTHADQAAGFRRVLIVAPMGGPKYPRGHEMLQKERAALEADGSRVLTVLPDPATLQVFGDNLMDPARIFDALENGRRQGAEAALQVRSFWA</sequence>
<gene>
    <name evidence="5" type="ordered locus">STH925</name>
</gene>
<keyword evidence="3" id="KW-1133">Transmembrane helix</keyword>
<name>Q67QY3_SYMTH</name>
<dbReference type="Gene3D" id="3.40.1090.10">
    <property type="entry name" value="Cytosolic phospholipase A2 catalytic domain"/>
    <property type="match status" value="2"/>
</dbReference>
<dbReference type="STRING" id="292459.STH925"/>
<organism evidence="5 6">
    <name type="scientific">Symbiobacterium thermophilum (strain DSM 24528 / JCM 14929 / IAM 14863 / T)</name>
    <dbReference type="NCBI Taxonomy" id="292459"/>
    <lineage>
        <taxon>Bacteria</taxon>
        <taxon>Bacillati</taxon>
        <taxon>Bacillota</taxon>
        <taxon>Clostridia</taxon>
        <taxon>Eubacteriales</taxon>
        <taxon>Symbiobacteriaceae</taxon>
        <taxon>Symbiobacterium</taxon>
    </lineage>
</organism>
<dbReference type="GO" id="GO:0016042">
    <property type="term" value="P:lipid catabolic process"/>
    <property type="evidence" value="ECO:0007669"/>
    <property type="project" value="UniProtKB-UniRule"/>
</dbReference>
<reference evidence="5 6" key="1">
    <citation type="journal article" date="2004" name="Nucleic Acids Res.">
        <title>Genome sequence of Symbiobacterium thermophilum, an uncultivable bacterium that depends on microbial commensalism.</title>
        <authorList>
            <person name="Ueda K."/>
            <person name="Yamashita A."/>
            <person name="Ishikawa J."/>
            <person name="Shimada M."/>
            <person name="Watsuji T."/>
            <person name="Morimura K."/>
            <person name="Ikeda H."/>
            <person name="Hattori M."/>
            <person name="Beppu T."/>
        </authorList>
    </citation>
    <scope>NUCLEOTIDE SEQUENCE [LARGE SCALE GENOMIC DNA]</scope>
    <source>
        <strain evidence="6">T / IAM 14863</strain>
    </source>
</reference>
<protein>
    <recommendedName>
        <fullName evidence="4">PNPLA domain-containing protein</fullName>
    </recommendedName>
</protein>
<dbReference type="Pfam" id="PF01734">
    <property type="entry name" value="Patatin"/>
    <property type="match status" value="1"/>
</dbReference>
<keyword evidence="2" id="KW-0442">Lipid degradation</keyword>
<dbReference type="EMBL" id="AP006840">
    <property type="protein sequence ID" value="BAD39910.1"/>
    <property type="molecule type" value="Genomic_DNA"/>
</dbReference>
<keyword evidence="3" id="KW-0472">Membrane</keyword>
<evidence type="ECO:0000256" key="2">
    <source>
        <dbReference type="PROSITE-ProRule" id="PRU01161"/>
    </source>
</evidence>
<dbReference type="PROSITE" id="PS51635">
    <property type="entry name" value="PNPLA"/>
    <property type="match status" value="1"/>
</dbReference>
<keyword evidence="2" id="KW-0378">Hydrolase</keyword>
<keyword evidence="3" id="KW-0812">Transmembrane</keyword>